<dbReference type="PANTHER" id="PTHR44145">
    <property type="entry name" value="DNAJ HOMOLOG SUBFAMILY A MEMBER 3, MITOCHONDRIAL"/>
    <property type="match status" value="1"/>
</dbReference>
<dbReference type="PRINTS" id="PR00625">
    <property type="entry name" value="JDOMAIN"/>
</dbReference>
<feature type="non-terminal residue" evidence="3">
    <location>
        <position position="68"/>
    </location>
</feature>
<dbReference type="SMART" id="SM00271">
    <property type="entry name" value="DnaJ"/>
    <property type="match status" value="1"/>
</dbReference>
<dbReference type="AlphaFoldDB" id="A0A835IJM2"/>
<proteinExistence type="predicted"/>
<dbReference type="PROSITE" id="PS50076">
    <property type="entry name" value="DNAJ_2"/>
    <property type="match status" value="1"/>
</dbReference>
<organism evidence="3 4">
    <name type="scientific">Coptis chinensis</name>
    <dbReference type="NCBI Taxonomy" id="261450"/>
    <lineage>
        <taxon>Eukaryota</taxon>
        <taxon>Viridiplantae</taxon>
        <taxon>Streptophyta</taxon>
        <taxon>Embryophyta</taxon>
        <taxon>Tracheophyta</taxon>
        <taxon>Spermatophyta</taxon>
        <taxon>Magnoliopsida</taxon>
        <taxon>Ranunculales</taxon>
        <taxon>Ranunculaceae</taxon>
        <taxon>Coptidoideae</taxon>
        <taxon>Coptis</taxon>
    </lineage>
</organism>
<dbReference type="InterPro" id="IPR036869">
    <property type="entry name" value="J_dom_sf"/>
</dbReference>
<dbReference type="OrthoDB" id="1724189at2759"/>
<name>A0A835IJM2_9MAGN</name>
<comment type="caution">
    <text evidence="3">The sequence shown here is derived from an EMBL/GenBank/DDBJ whole genome shotgun (WGS) entry which is preliminary data.</text>
</comment>
<dbReference type="Gene3D" id="1.10.287.110">
    <property type="entry name" value="DnaJ domain"/>
    <property type="match status" value="1"/>
</dbReference>
<dbReference type="InterPro" id="IPR051938">
    <property type="entry name" value="Apopto_cytoskel_mod"/>
</dbReference>
<dbReference type="Pfam" id="PF00226">
    <property type="entry name" value="DnaJ"/>
    <property type="match status" value="1"/>
</dbReference>
<feature type="domain" description="J" evidence="2">
    <location>
        <begin position="5"/>
        <end position="68"/>
    </location>
</feature>
<gene>
    <name evidence="3" type="ORF">IFM89_037394</name>
</gene>
<evidence type="ECO:0000313" key="3">
    <source>
        <dbReference type="EMBL" id="KAF9617582.1"/>
    </source>
</evidence>
<reference evidence="3 4" key="1">
    <citation type="submission" date="2020-10" db="EMBL/GenBank/DDBJ databases">
        <title>The Coptis chinensis genome and diversification of protoberbering-type alkaloids.</title>
        <authorList>
            <person name="Wang B."/>
            <person name="Shu S."/>
            <person name="Song C."/>
            <person name="Liu Y."/>
        </authorList>
    </citation>
    <scope>NUCLEOTIDE SEQUENCE [LARGE SCALE GENOMIC DNA]</scope>
    <source>
        <strain evidence="3">HL-2020</strain>
        <tissue evidence="3">Leaf</tissue>
    </source>
</reference>
<dbReference type="Proteomes" id="UP000631114">
    <property type="component" value="Unassembled WGS sequence"/>
</dbReference>
<evidence type="ECO:0000259" key="2">
    <source>
        <dbReference type="PROSITE" id="PS50076"/>
    </source>
</evidence>
<dbReference type="InterPro" id="IPR001623">
    <property type="entry name" value="DnaJ_domain"/>
</dbReference>
<protein>
    <recommendedName>
        <fullName evidence="2">J domain-containing protein</fullName>
    </recommendedName>
</protein>
<dbReference type="EMBL" id="JADFTS010000003">
    <property type="protein sequence ID" value="KAF9617582.1"/>
    <property type="molecule type" value="Genomic_DNA"/>
</dbReference>
<accession>A0A835IJM2</accession>
<evidence type="ECO:0000256" key="1">
    <source>
        <dbReference type="ARBA" id="ARBA00023186"/>
    </source>
</evidence>
<evidence type="ECO:0000313" key="4">
    <source>
        <dbReference type="Proteomes" id="UP000631114"/>
    </source>
</evidence>
<keyword evidence="1" id="KW-0143">Chaperone</keyword>
<sequence>SMSMDYYETLGVSKDATAPEIKKAYHRLAKRLHPDKNKDDANAKRMFQQLQKAYEVLGDKNMQFVYDQ</sequence>
<dbReference type="SUPFAM" id="SSF46565">
    <property type="entry name" value="Chaperone J-domain"/>
    <property type="match status" value="1"/>
</dbReference>
<dbReference type="PANTHER" id="PTHR44145:SF3">
    <property type="entry name" value="DNAJ HOMOLOG SUBFAMILY A MEMBER 3, MITOCHONDRIAL"/>
    <property type="match status" value="1"/>
</dbReference>
<dbReference type="CDD" id="cd06257">
    <property type="entry name" value="DnaJ"/>
    <property type="match status" value="1"/>
</dbReference>
<keyword evidence="4" id="KW-1185">Reference proteome</keyword>